<dbReference type="Proteomes" id="UP000219338">
    <property type="component" value="Unassembled WGS sequence"/>
</dbReference>
<feature type="binding site" evidence="3">
    <location>
        <position position="136"/>
    </location>
    <ligand>
        <name>Zn(2+)</name>
        <dbReference type="ChEBI" id="CHEBI:29105"/>
    </ligand>
</feature>
<reference evidence="6" key="1">
    <citation type="journal article" date="2017" name="Nat. Ecol. Evol.">
        <title>Genome expansion and lineage-specific genetic innovations in the forest pathogenic fungi Armillaria.</title>
        <authorList>
            <person name="Sipos G."/>
            <person name="Prasanna A.N."/>
            <person name="Walter M.C."/>
            <person name="O'Connor E."/>
            <person name="Balint B."/>
            <person name="Krizsan K."/>
            <person name="Kiss B."/>
            <person name="Hess J."/>
            <person name="Varga T."/>
            <person name="Slot J."/>
            <person name="Riley R."/>
            <person name="Boka B."/>
            <person name="Rigling D."/>
            <person name="Barry K."/>
            <person name="Lee J."/>
            <person name="Mihaltcheva S."/>
            <person name="LaButti K."/>
            <person name="Lipzen A."/>
            <person name="Waldron R."/>
            <person name="Moloney N.M."/>
            <person name="Sperisen C."/>
            <person name="Kredics L."/>
            <person name="Vagvoelgyi C."/>
            <person name="Patrignani A."/>
            <person name="Fitzpatrick D."/>
            <person name="Nagy I."/>
            <person name="Doyle S."/>
            <person name="Anderson J.B."/>
            <person name="Grigoriev I.V."/>
            <person name="Gueldener U."/>
            <person name="Muensterkoetter M."/>
            <person name="Nagy L.G."/>
        </authorList>
    </citation>
    <scope>NUCLEOTIDE SEQUENCE [LARGE SCALE GENOMIC DNA]</scope>
    <source>
        <strain evidence="6">C18/9</strain>
    </source>
</reference>
<dbReference type="GO" id="GO:0005740">
    <property type="term" value="C:mitochondrial envelope"/>
    <property type="evidence" value="ECO:0007669"/>
    <property type="project" value="InterPro"/>
</dbReference>
<evidence type="ECO:0000256" key="3">
    <source>
        <dbReference type="PIRSR" id="PIRSR602124-2"/>
    </source>
</evidence>
<feature type="binding site" evidence="3">
    <location>
        <position position="139"/>
    </location>
    <ligand>
        <name>Zn(2+)</name>
        <dbReference type="ChEBI" id="CHEBI:29105"/>
    </ligand>
</feature>
<evidence type="ECO:0000256" key="2">
    <source>
        <dbReference type="ARBA" id="ARBA00022833"/>
    </source>
</evidence>
<dbReference type="OMA" id="DHKPYWM"/>
<evidence type="ECO:0000256" key="1">
    <source>
        <dbReference type="ARBA" id="ARBA00022723"/>
    </source>
</evidence>
<feature type="binding site" evidence="3">
    <location>
        <position position="121"/>
    </location>
    <ligand>
        <name>Zn(2+)</name>
        <dbReference type="ChEBI" id="CHEBI:29105"/>
    </ligand>
</feature>
<dbReference type="GO" id="GO:0046872">
    <property type="term" value="F:metal ion binding"/>
    <property type="evidence" value="ECO:0007669"/>
    <property type="project" value="UniProtKB-KW"/>
</dbReference>
<dbReference type="InterPro" id="IPR002124">
    <property type="entry name" value="Cyt_c_oxidase_su5b"/>
</dbReference>
<dbReference type="OrthoDB" id="10249250at2759"/>
<accession>A0A284RLX8</accession>
<dbReference type="CDD" id="cd00924">
    <property type="entry name" value="Cyt_c_Oxidase_Vb"/>
    <property type="match status" value="1"/>
</dbReference>
<sequence>MLSRAVAIVRPAARQATWAFKPAAVSALRTFTASSQVASSHGDPPPQLLGPGVKPGEVPTSYDQATGLERLQLLGDIEGFNVFDQEPLDSSRTGTKANPILVPATAAARIVGCTGSPADSHDVLWFEVKKDKLARCAECGSVYALQLEEGYEEALAHAHAH</sequence>
<gene>
    <name evidence="5" type="ORF">ARMOST_13141</name>
</gene>
<organism evidence="5 6">
    <name type="scientific">Armillaria ostoyae</name>
    <name type="common">Armillaria root rot fungus</name>
    <dbReference type="NCBI Taxonomy" id="47428"/>
    <lineage>
        <taxon>Eukaryota</taxon>
        <taxon>Fungi</taxon>
        <taxon>Dikarya</taxon>
        <taxon>Basidiomycota</taxon>
        <taxon>Agaricomycotina</taxon>
        <taxon>Agaricomycetes</taxon>
        <taxon>Agaricomycetidae</taxon>
        <taxon>Agaricales</taxon>
        <taxon>Marasmiineae</taxon>
        <taxon>Physalacriaceae</taxon>
        <taxon>Armillaria</taxon>
    </lineage>
</organism>
<keyword evidence="2 3" id="KW-0862">Zinc</keyword>
<dbReference type="PROSITE" id="PS51359">
    <property type="entry name" value="COX5B_2"/>
    <property type="match status" value="1"/>
</dbReference>
<dbReference type="GO" id="GO:0006123">
    <property type="term" value="P:mitochondrial electron transport, cytochrome c to oxygen"/>
    <property type="evidence" value="ECO:0007669"/>
    <property type="project" value="InterPro"/>
</dbReference>
<name>A0A284RLX8_ARMOS</name>
<dbReference type="GO" id="GO:0045277">
    <property type="term" value="C:respiratory chain complex IV"/>
    <property type="evidence" value="ECO:0007669"/>
    <property type="project" value="InterPro"/>
</dbReference>
<dbReference type="EMBL" id="FUEG01000011">
    <property type="protein sequence ID" value="SJL09760.1"/>
    <property type="molecule type" value="Genomic_DNA"/>
</dbReference>
<proteinExistence type="predicted"/>
<dbReference type="PANTHER" id="PTHR10122:SF0">
    <property type="entry name" value="CYTOCHROME C OXIDASE SUBUNIT 5B, ISOFORM A-RELATED"/>
    <property type="match status" value="1"/>
</dbReference>
<dbReference type="PANTHER" id="PTHR10122">
    <property type="entry name" value="CYTOCHROME C OXIDASE SUBUNIT 5B, MITOCHONDRIAL"/>
    <property type="match status" value="1"/>
</dbReference>
<dbReference type="Gene3D" id="2.60.11.10">
    <property type="entry name" value="Cytochrome c oxidase, subunit Vb"/>
    <property type="match status" value="1"/>
</dbReference>
<dbReference type="AlphaFoldDB" id="A0A284RLX8"/>
<dbReference type="Pfam" id="PF01215">
    <property type="entry name" value="COX5B"/>
    <property type="match status" value="1"/>
</dbReference>
<protein>
    <submittedName>
        <fullName evidence="5">Related to Cytochrome c oxidase subunit 4, mitochondrial</fullName>
    </submittedName>
</protein>
<dbReference type="SUPFAM" id="SSF57802">
    <property type="entry name" value="Rubredoxin-like"/>
    <property type="match status" value="1"/>
</dbReference>
<evidence type="ECO:0000313" key="6">
    <source>
        <dbReference type="Proteomes" id="UP000219338"/>
    </source>
</evidence>
<evidence type="ECO:0000313" key="5">
    <source>
        <dbReference type="EMBL" id="SJL09760.1"/>
    </source>
</evidence>
<keyword evidence="1 3" id="KW-0479">Metal-binding</keyword>
<dbReference type="InterPro" id="IPR036972">
    <property type="entry name" value="Cyt_c_oxidase_su5b_sf"/>
</dbReference>
<feature type="region of interest" description="Disordered" evidence="4">
    <location>
        <begin position="36"/>
        <end position="56"/>
    </location>
</feature>
<keyword evidence="6" id="KW-1185">Reference proteome</keyword>
<evidence type="ECO:0000256" key="4">
    <source>
        <dbReference type="SAM" id="MobiDB-lite"/>
    </source>
</evidence>
<feature type="binding site" evidence="3">
    <location>
        <position position="113"/>
    </location>
    <ligand>
        <name>Zn(2+)</name>
        <dbReference type="ChEBI" id="CHEBI:29105"/>
    </ligand>
</feature>
<dbReference type="STRING" id="47428.A0A284RLX8"/>